<dbReference type="AlphaFoldDB" id="A0A2P2K288"/>
<dbReference type="EMBL" id="GGEC01019361">
    <property type="protein sequence ID" value="MBW99844.1"/>
    <property type="molecule type" value="Transcribed_RNA"/>
</dbReference>
<sequence length="106" mass="12193">MNISNIISNYWIENCRPWKNISTGSPSSIQVSSLKNWKKSLKSIGSTLLVTRKGKKMHHAALLLIREGNIRELDNFSNQACLIISEKQDHWPEEKKNENMPFKGKL</sequence>
<name>A0A2P2K288_RHIMU</name>
<protein>
    <submittedName>
        <fullName evidence="1">Putative CRM domain-containing protein</fullName>
    </submittedName>
</protein>
<accession>A0A2P2K288</accession>
<organism evidence="1">
    <name type="scientific">Rhizophora mucronata</name>
    <name type="common">Asiatic mangrove</name>
    <dbReference type="NCBI Taxonomy" id="61149"/>
    <lineage>
        <taxon>Eukaryota</taxon>
        <taxon>Viridiplantae</taxon>
        <taxon>Streptophyta</taxon>
        <taxon>Embryophyta</taxon>
        <taxon>Tracheophyta</taxon>
        <taxon>Spermatophyta</taxon>
        <taxon>Magnoliopsida</taxon>
        <taxon>eudicotyledons</taxon>
        <taxon>Gunneridae</taxon>
        <taxon>Pentapetalae</taxon>
        <taxon>rosids</taxon>
        <taxon>fabids</taxon>
        <taxon>Malpighiales</taxon>
        <taxon>Rhizophoraceae</taxon>
        <taxon>Rhizophora</taxon>
    </lineage>
</organism>
<evidence type="ECO:0000313" key="1">
    <source>
        <dbReference type="EMBL" id="MBW99844.1"/>
    </source>
</evidence>
<proteinExistence type="predicted"/>
<reference evidence="1" key="1">
    <citation type="submission" date="2018-02" db="EMBL/GenBank/DDBJ databases">
        <title>Rhizophora mucronata_Transcriptome.</title>
        <authorList>
            <person name="Meera S.P."/>
            <person name="Sreeshan A."/>
            <person name="Augustine A."/>
        </authorList>
    </citation>
    <scope>NUCLEOTIDE SEQUENCE</scope>
    <source>
        <tissue evidence="1">Leaf</tissue>
    </source>
</reference>